<gene>
    <name evidence="3" type="ORF">Pth03_61360</name>
</gene>
<dbReference type="InterPro" id="IPR046980">
    <property type="entry name" value="KefG/KefF"/>
</dbReference>
<dbReference type="PANTHER" id="PTHR47307">
    <property type="entry name" value="GLUTATHIONE-REGULATED POTASSIUM-EFFLUX SYSTEM ANCILLARY PROTEIN KEFG"/>
    <property type="match status" value="1"/>
</dbReference>
<evidence type="ECO:0000259" key="2">
    <source>
        <dbReference type="Pfam" id="PF02525"/>
    </source>
</evidence>
<reference evidence="3" key="1">
    <citation type="submission" date="2021-01" db="EMBL/GenBank/DDBJ databases">
        <title>Whole genome shotgun sequence of Planotetraspora thailandica NBRC 104271.</title>
        <authorList>
            <person name="Komaki H."/>
            <person name="Tamura T."/>
        </authorList>
    </citation>
    <scope>NUCLEOTIDE SEQUENCE</scope>
    <source>
        <strain evidence="3">NBRC 104271</strain>
    </source>
</reference>
<keyword evidence="1" id="KW-0560">Oxidoreductase</keyword>
<dbReference type="AlphaFoldDB" id="A0A8J3V920"/>
<dbReference type="InterPro" id="IPR003680">
    <property type="entry name" value="Flavodoxin_fold"/>
</dbReference>
<dbReference type="EMBL" id="BOOR01000055">
    <property type="protein sequence ID" value="GII57747.1"/>
    <property type="molecule type" value="Genomic_DNA"/>
</dbReference>
<dbReference type="GO" id="GO:0003955">
    <property type="term" value="F:NAD(P)H dehydrogenase (quinone) activity"/>
    <property type="evidence" value="ECO:0007669"/>
    <property type="project" value="TreeGrafter"/>
</dbReference>
<dbReference type="InterPro" id="IPR029039">
    <property type="entry name" value="Flavoprotein-like_sf"/>
</dbReference>
<evidence type="ECO:0000313" key="3">
    <source>
        <dbReference type="EMBL" id="GII57747.1"/>
    </source>
</evidence>
<dbReference type="PANTHER" id="PTHR47307:SF1">
    <property type="entry name" value="GLUTATHIONE-REGULATED POTASSIUM-EFFLUX SYSTEM ANCILLARY PROTEIN KEFG"/>
    <property type="match status" value="1"/>
</dbReference>
<dbReference type="SUPFAM" id="SSF52218">
    <property type="entry name" value="Flavoproteins"/>
    <property type="match status" value="1"/>
</dbReference>
<keyword evidence="4" id="KW-1185">Reference proteome</keyword>
<dbReference type="Proteomes" id="UP000605992">
    <property type="component" value="Unassembled WGS sequence"/>
</dbReference>
<name>A0A8J3V920_9ACTN</name>
<dbReference type="Gene3D" id="3.40.50.360">
    <property type="match status" value="1"/>
</dbReference>
<dbReference type="RefSeq" id="WP_203947860.1">
    <property type="nucleotide sequence ID" value="NZ_BOOR01000055.1"/>
</dbReference>
<evidence type="ECO:0000313" key="4">
    <source>
        <dbReference type="Proteomes" id="UP000605992"/>
    </source>
</evidence>
<protein>
    <submittedName>
        <fullName evidence="3">NADPH:quinone reductase</fullName>
    </submittedName>
</protein>
<dbReference type="Pfam" id="PF02525">
    <property type="entry name" value="Flavodoxin_2"/>
    <property type="match status" value="1"/>
</dbReference>
<comment type="caution">
    <text evidence="3">The sequence shown here is derived from an EMBL/GenBank/DDBJ whole genome shotgun (WGS) entry which is preliminary data.</text>
</comment>
<proteinExistence type="predicted"/>
<organism evidence="3 4">
    <name type="scientific">Planotetraspora thailandica</name>
    <dbReference type="NCBI Taxonomy" id="487172"/>
    <lineage>
        <taxon>Bacteria</taxon>
        <taxon>Bacillati</taxon>
        <taxon>Actinomycetota</taxon>
        <taxon>Actinomycetes</taxon>
        <taxon>Streptosporangiales</taxon>
        <taxon>Streptosporangiaceae</taxon>
        <taxon>Planotetraspora</taxon>
    </lineage>
</organism>
<evidence type="ECO:0000256" key="1">
    <source>
        <dbReference type="ARBA" id="ARBA00023002"/>
    </source>
</evidence>
<accession>A0A8J3V920</accession>
<dbReference type="GO" id="GO:0010181">
    <property type="term" value="F:FMN binding"/>
    <property type="evidence" value="ECO:0007669"/>
    <property type="project" value="TreeGrafter"/>
</dbReference>
<dbReference type="GO" id="GO:0009055">
    <property type="term" value="F:electron transfer activity"/>
    <property type="evidence" value="ECO:0007669"/>
    <property type="project" value="TreeGrafter"/>
</dbReference>
<feature type="domain" description="Flavodoxin-like fold" evidence="2">
    <location>
        <begin position="7"/>
        <end position="172"/>
    </location>
</feature>
<sequence length="181" mass="20234">MIESAPRTLVLLGHPDLARSRINATMADAIRGLENVTLHDLHRVYPGRTIDVAAEQRLVTGHEVIVFQFPFHWYAMPGFLKQWLDEVMARGFAYDTGGLLTGKTMLVAASTGGIADAYRHGGFHRFTMTELLRPMEQTAHRMGMTFAEPLILHDARGTGDEELARHARRYRRLLAAVPVGT</sequence>